<dbReference type="InterPro" id="IPR029479">
    <property type="entry name" value="Nitroreductase"/>
</dbReference>
<dbReference type="InterPro" id="IPR000415">
    <property type="entry name" value="Nitroreductase-like"/>
</dbReference>
<feature type="domain" description="Nitroreductase" evidence="1">
    <location>
        <begin position="18"/>
        <end position="184"/>
    </location>
</feature>
<dbReference type="SUPFAM" id="SSF55469">
    <property type="entry name" value="FMN-dependent nitroreductase-like"/>
    <property type="match status" value="1"/>
</dbReference>
<dbReference type="Proteomes" id="UP000216361">
    <property type="component" value="Unassembled WGS sequence"/>
</dbReference>
<dbReference type="AlphaFoldDB" id="A0A255XRU9"/>
<proteinExistence type="predicted"/>
<dbReference type="PANTHER" id="PTHR23026">
    <property type="entry name" value="NADPH NITROREDUCTASE"/>
    <property type="match status" value="1"/>
</dbReference>
<name>A0A255XRU9_9PROT</name>
<dbReference type="PANTHER" id="PTHR23026:SF123">
    <property type="entry name" value="NAD(P)H NITROREDUCTASE RV3131-RELATED"/>
    <property type="match status" value="1"/>
</dbReference>
<evidence type="ECO:0000313" key="2">
    <source>
        <dbReference type="EMBL" id="OYQ19726.1"/>
    </source>
</evidence>
<dbReference type="InterPro" id="IPR012825">
    <property type="entry name" value="BluB"/>
</dbReference>
<reference evidence="2 3" key="1">
    <citation type="submission" date="2017-07" db="EMBL/GenBank/DDBJ databases">
        <title>Elstera cyanobacteriorum sp. nov., a novel bacterium isolated from cyanobacterial aggregates in a eutrophic lake.</title>
        <authorList>
            <person name="Cai H."/>
        </authorList>
    </citation>
    <scope>NUCLEOTIDE SEQUENCE [LARGE SCALE GENOMIC DNA]</scope>
    <source>
        <strain evidence="2 3">TH019</strain>
    </source>
</reference>
<dbReference type="Pfam" id="PF00881">
    <property type="entry name" value="Nitroreductase"/>
    <property type="match status" value="1"/>
</dbReference>
<dbReference type="GO" id="GO:0016491">
    <property type="term" value="F:oxidoreductase activity"/>
    <property type="evidence" value="ECO:0007669"/>
    <property type="project" value="InterPro"/>
</dbReference>
<dbReference type="OrthoDB" id="9773807at2"/>
<protein>
    <submittedName>
        <fullName evidence="2">5,6-dimethylbenzimidazole synthase</fullName>
    </submittedName>
</protein>
<dbReference type="NCBIfam" id="TIGR02476">
    <property type="entry name" value="BluB"/>
    <property type="match status" value="1"/>
</dbReference>
<organism evidence="2 3">
    <name type="scientific">Elstera cyanobacteriorum</name>
    <dbReference type="NCBI Taxonomy" id="2022747"/>
    <lineage>
        <taxon>Bacteria</taxon>
        <taxon>Pseudomonadati</taxon>
        <taxon>Pseudomonadota</taxon>
        <taxon>Alphaproteobacteria</taxon>
        <taxon>Rhodospirillales</taxon>
        <taxon>Rhodospirillaceae</taxon>
        <taxon>Elstera</taxon>
    </lineage>
</organism>
<dbReference type="InterPro" id="IPR050627">
    <property type="entry name" value="Nitroreductase/BluB"/>
</dbReference>
<sequence>MTAPVFDPDFQTQFETLLRWRRDVRAFRRDPLPPGLLDELLRLTRLAPSVGYSQPWRWVIVETPEARAAVRANFTRCNAEALAAQGAERASLYAKLKLAGLDDAPVQLACFALTDPEAGHGLGRRTMPETLAYSAVTAIHTLWLAARMHGIGLGWVSILDAAAVGDTLAVPPDWRFIAYLCLGYPETDSARPTLEQAGWQARLDDDGLVLTR</sequence>
<evidence type="ECO:0000313" key="3">
    <source>
        <dbReference type="Proteomes" id="UP000216361"/>
    </source>
</evidence>
<dbReference type="EMBL" id="NOXS01000030">
    <property type="protein sequence ID" value="OYQ19726.1"/>
    <property type="molecule type" value="Genomic_DNA"/>
</dbReference>
<dbReference type="Gene3D" id="3.40.109.10">
    <property type="entry name" value="NADH Oxidase"/>
    <property type="match status" value="1"/>
</dbReference>
<comment type="caution">
    <text evidence="2">The sequence shown here is derived from an EMBL/GenBank/DDBJ whole genome shotgun (WGS) entry which is preliminary data.</text>
</comment>
<accession>A0A255XRU9</accession>
<evidence type="ECO:0000259" key="1">
    <source>
        <dbReference type="Pfam" id="PF00881"/>
    </source>
</evidence>
<gene>
    <name evidence="2" type="primary">bluB</name>
    <name evidence="2" type="ORF">CHR90_06285</name>
</gene>
<dbReference type="RefSeq" id="WP_094408145.1">
    <property type="nucleotide sequence ID" value="NZ_BMJZ01000006.1"/>
</dbReference>
<keyword evidence="3" id="KW-1185">Reference proteome</keyword>